<dbReference type="EMBL" id="BGPR01000021">
    <property type="protein sequence ID" value="GBL80374.1"/>
    <property type="molecule type" value="Genomic_DNA"/>
</dbReference>
<protein>
    <submittedName>
        <fullName evidence="1">Uncharacterized protein</fullName>
    </submittedName>
</protein>
<proteinExistence type="predicted"/>
<comment type="caution">
    <text evidence="1">The sequence shown here is derived from an EMBL/GenBank/DDBJ whole genome shotgun (WGS) entry which is preliminary data.</text>
</comment>
<dbReference type="Proteomes" id="UP000499080">
    <property type="component" value="Unassembled WGS sequence"/>
</dbReference>
<name>A0A4Y2AN01_ARAVE</name>
<evidence type="ECO:0000313" key="2">
    <source>
        <dbReference type="Proteomes" id="UP000499080"/>
    </source>
</evidence>
<keyword evidence="2" id="KW-1185">Reference proteome</keyword>
<accession>A0A4Y2AN01</accession>
<reference evidence="1 2" key="1">
    <citation type="journal article" date="2019" name="Sci. Rep.">
        <title>Orb-weaving spider Araneus ventricosus genome elucidates the spidroin gene catalogue.</title>
        <authorList>
            <person name="Kono N."/>
            <person name="Nakamura H."/>
            <person name="Ohtoshi R."/>
            <person name="Moran D.A.P."/>
            <person name="Shinohara A."/>
            <person name="Yoshida Y."/>
            <person name="Fujiwara M."/>
            <person name="Mori M."/>
            <person name="Tomita M."/>
            <person name="Arakawa K."/>
        </authorList>
    </citation>
    <scope>NUCLEOTIDE SEQUENCE [LARGE SCALE GENOMIC DNA]</scope>
</reference>
<organism evidence="1 2">
    <name type="scientific">Araneus ventricosus</name>
    <name type="common">Orbweaver spider</name>
    <name type="synonym">Epeira ventricosa</name>
    <dbReference type="NCBI Taxonomy" id="182803"/>
    <lineage>
        <taxon>Eukaryota</taxon>
        <taxon>Metazoa</taxon>
        <taxon>Ecdysozoa</taxon>
        <taxon>Arthropoda</taxon>
        <taxon>Chelicerata</taxon>
        <taxon>Arachnida</taxon>
        <taxon>Araneae</taxon>
        <taxon>Araneomorphae</taxon>
        <taxon>Entelegynae</taxon>
        <taxon>Araneoidea</taxon>
        <taxon>Araneidae</taxon>
        <taxon>Araneus</taxon>
    </lineage>
</organism>
<evidence type="ECO:0000313" key="1">
    <source>
        <dbReference type="EMBL" id="GBL80374.1"/>
    </source>
</evidence>
<dbReference type="AlphaFoldDB" id="A0A4Y2AN01"/>
<gene>
    <name evidence="1" type="ORF">AVEN_92281_1</name>
</gene>
<sequence length="116" mass="12971">MIDDSWKFLEAVATEIPRTPSNPRASTTGPLLTYAVCKGEQSTSEHLRPVKAGNLVDWREANLRWGKPHQSPDPKTPAAPPEVFPKVRLPFLFRVGQSSTASKGHHSLQCLEDRWI</sequence>